<feature type="compositionally biased region" description="Acidic residues" evidence="16">
    <location>
        <begin position="17"/>
        <end position="27"/>
    </location>
</feature>
<keyword evidence="10" id="KW-0863">Zinc-finger</keyword>
<dbReference type="GO" id="GO:0042054">
    <property type="term" value="F:histone methyltransferase activity"/>
    <property type="evidence" value="ECO:0007669"/>
    <property type="project" value="TreeGrafter"/>
</dbReference>
<evidence type="ECO:0000256" key="10">
    <source>
        <dbReference type="ARBA" id="ARBA00022771"/>
    </source>
</evidence>
<dbReference type="Pfam" id="PF06325">
    <property type="entry name" value="PrmA"/>
    <property type="match status" value="1"/>
</dbReference>
<evidence type="ECO:0000313" key="18">
    <source>
        <dbReference type="EMBL" id="CAH0560298.1"/>
    </source>
</evidence>
<comment type="catalytic activity">
    <reaction evidence="13">
        <text>L-arginyl-[protein] + 2 S-adenosyl-L-methionine = N(omega),N(omega)-dimethyl-L-arginyl-[protein] + 2 S-adenosyl-L-homocysteine + 2 H(+)</text>
        <dbReference type="Rhea" id="RHEA:48096"/>
        <dbReference type="Rhea" id="RHEA-COMP:10532"/>
        <dbReference type="Rhea" id="RHEA-COMP:11991"/>
        <dbReference type="ChEBI" id="CHEBI:15378"/>
        <dbReference type="ChEBI" id="CHEBI:29965"/>
        <dbReference type="ChEBI" id="CHEBI:57856"/>
        <dbReference type="ChEBI" id="CHEBI:59789"/>
        <dbReference type="ChEBI" id="CHEBI:61897"/>
        <dbReference type="EC" id="2.1.1.319"/>
    </reaction>
    <physiologicalReaction direction="left-to-right" evidence="13">
        <dbReference type="Rhea" id="RHEA:48097"/>
    </physiologicalReaction>
</comment>
<proteinExistence type="predicted"/>
<evidence type="ECO:0000256" key="9">
    <source>
        <dbReference type="ARBA" id="ARBA00022723"/>
    </source>
</evidence>
<evidence type="ECO:0000256" key="7">
    <source>
        <dbReference type="ARBA" id="ARBA00022679"/>
    </source>
</evidence>
<evidence type="ECO:0000256" key="11">
    <source>
        <dbReference type="ARBA" id="ARBA00022833"/>
    </source>
</evidence>
<dbReference type="GO" id="GO:0005829">
    <property type="term" value="C:cytosol"/>
    <property type="evidence" value="ECO:0007669"/>
    <property type="project" value="UniProtKB-SubCell"/>
</dbReference>
<dbReference type="GO" id="GO:0035242">
    <property type="term" value="F:protein-arginine omega-N asymmetric methyltransferase activity"/>
    <property type="evidence" value="ECO:0007669"/>
    <property type="project" value="UniProtKB-EC"/>
</dbReference>
<evidence type="ECO:0000256" key="15">
    <source>
        <dbReference type="PROSITE-ProRule" id="PRU01015"/>
    </source>
</evidence>
<dbReference type="Gene3D" id="3.40.50.150">
    <property type="entry name" value="Vaccinia Virus protein VP39"/>
    <property type="match status" value="1"/>
</dbReference>
<dbReference type="InterPro" id="IPR055135">
    <property type="entry name" value="PRMT_dom"/>
</dbReference>
<evidence type="ECO:0000256" key="16">
    <source>
        <dbReference type="SAM" id="MobiDB-lite"/>
    </source>
</evidence>
<keyword evidence="6 15" id="KW-0489">Methyltransferase</keyword>
<dbReference type="InterPro" id="IPR025799">
    <property type="entry name" value="Arg_MeTrfase"/>
</dbReference>
<evidence type="ECO:0000313" key="19">
    <source>
        <dbReference type="Proteomes" id="UP001154078"/>
    </source>
</evidence>
<keyword evidence="12" id="KW-0539">Nucleus</keyword>
<evidence type="ECO:0000256" key="1">
    <source>
        <dbReference type="ARBA" id="ARBA00004123"/>
    </source>
</evidence>
<reference evidence="18" key="1">
    <citation type="submission" date="2021-12" db="EMBL/GenBank/DDBJ databases">
        <authorList>
            <person name="King R."/>
        </authorList>
    </citation>
    <scope>NUCLEOTIDE SEQUENCE</scope>
</reference>
<feature type="region of interest" description="Disordered" evidence="16">
    <location>
        <begin position="1"/>
        <end position="27"/>
    </location>
</feature>
<dbReference type="InterPro" id="IPR029063">
    <property type="entry name" value="SAM-dependent_MTases_sf"/>
</dbReference>
<protein>
    <recommendedName>
        <fullName evidence="3">type I protein arginine methyltransferase</fullName>
        <ecNumber evidence="3">2.1.1.319</ecNumber>
    </recommendedName>
</protein>
<evidence type="ECO:0000256" key="13">
    <source>
        <dbReference type="ARBA" id="ARBA00047384"/>
    </source>
</evidence>
<keyword evidence="11" id="KW-0862">Zinc</keyword>
<dbReference type="Pfam" id="PF22528">
    <property type="entry name" value="PRMT_C"/>
    <property type="match status" value="1"/>
</dbReference>
<dbReference type="Gene3D" id="2.70.160.11">
    <property type="entry name" value="Hnrnp arginine n-methyltransferase1"/>
    <property type="match status" value="1"/>
</dbReference>
<evidence type="ECO:0000256" key="3">
    <source>
        <dbReference type="ARBA" id="ARBA00011925"/>
    </source>
</evidence>
<dbReference type="PANTHER" id="PTHR11006:SF53">
    <property type="entry name" value="PROTEIN ARGININE N-METHYLTRANSFERASE 3"/>
    <property type="match status" value="1"/>
</dbReference>
<dbReference type="GO" id="GO:0008270">
    <property type="term" value="F:zinc ion binding"/>
    <property type="evidence" value="ECO:0007669"/>
    <property type="project" value="UniProtKB-KW"/>
</dbReference>
<evidence type="ECO:0000256" key="2">
    <source>
        <dbReference type="ARBA" id="ARBA00004514"/>
    </source>
</evidence>
<dbReference type="GO" id="GO:0005634">
    <property type="term" value="C:nucleus"/>
    <property type="evidence" value="ECO:0007669"/>
    <property type="project" value="UniProtKB-SubCell"/>
</dbReference>
<keyword evidence="4" id="KW-0963">Cytoplasm</keyword>
<dbReference type="PROSITE" id="PS51678">
    <property type="entry name" value="SAM_MT_PRMT"/>
    <property type="match status" value="1"/>
</dbReference>
<evidence type="ECO:0000259" key="17">
    <source>
        <dbReference type="PROSITE" id="PS00028"/>
    </source>
</evidence>
<dbReference type="SUPFAM" id="SSF53335">
    <property type="entry name" value="S-adenosyl-L-methionine-dependent methyltransferases"/>
    <property type="match status" value="1"/>
</dbReference>
<evidence type="ECO:0000256" key="4">
    <source>
        <dbReference type="ARBA" id="ARBA00022490"/>
    </source>
</evidence>
<gene>
    <name evidence="18" type="ORF">MELIAE_LOCUS10066</name>
</gene>
<keyword evidence="7 15" id="KW-0808">Transferase</keyword>
<dbReference type="Proteomes" id="UP001154078">
    <property type="component" value="Chromosome 7"/>
</dbReference>
<dbReference type="EMBL" id="OV121138">
    <property type="protein sequence ID" value="CAH0560298.1"/>
    <property type="molecule type" value="Genomic_DNA"/>
</dbReference>
<accession>A0A9P0FMN4</accession>
<evidence type="ECO:0000256" key="12">
    <source>
        <dbReference type="ARBA" id="ARBA00023242"/>
    </source>
</evidence>
<dbReference type="InterPro" id="IPR049482">
    <property type="entry name" value="ANM3-like_C2H2_Zf"/>
</dbReference>
<keyword evidence="9" id="KW-0479">Metal-binding</keyword>
<dbReference type="Pfam" id="PF21137">
    <property type="entry name" value="ANM3_C2H2_Zf"/>
    <property type="match status" value="1"/>
</dbReference>
<dbReference type="SUPFAM" id="SSF57667">
    <property type="entry name" value="beta-beta-alpha zinc fingers"/>
    <property type="match status" value="1"/>
</dbReference>
<comment type="subcellular location">
    <subcellularLocation>
        <location evidence="2">Cytoplasm</location>
        <location evidence="2">Cytosol</location>
    </subcellularLocation>
    <subcellularLocation>
        <location evidence="1">Nucleus</location>
    </subcellularLocation>
</comment>
<dbReference type="PANTHER" id="PTHR11006">
    <property type="entry name" value="PROTEIN ARGININE N-METHYLTRANSFERASE"/>
    <property type="match status" value="1"/>
</dbReference>
<evidence type="ECO:0000256" key="8">
    <source>
        <dbReference type="ARBA" id="ARBA00022691"/>
    </source>
</evidence>
<evidence type="ECO:0000256" key="5">
    <source>
        <dbReference type="ARBA" id="ARBA00022553"/>
    </source>
</evidence>
<evidence type="ECO:0000256" key="14">
    <source>
        <dbReference type="ARBA" id="ARBA00049303"/>
    </source>
</evidence>
<feature type="domain" description="C2H2-type" evidence="17">
    <location>
        <begin position="37"/>
        <end position="58"/>
    </location>
</feature>
<dbReference type="InterPro" id="IPR013087">
    <property type="entry name" value="Znf_C2H2_type"/>
</dbReference>
<name>A0A9P0FMN4_BRAAE</name>
<dbReference type="PROSITE" id="PS00028">
    <property type="entry name" value="ZINC_FINGER_C2H2_1"/>
    <property type="match status" value="1"/>
</dbReference>
<dbReference type="GO" id="GO:0032259">
    <property type="term" value="P:methylation"/>
    <property type="evidence" value="ECO:0007669"/>
    <property type="project" value="UniProtKB-KW"/>
</dbReference>
<keyword evidence="19" id="KW-1185">Reference proteome</keyword>
<keyword evidence="8 15" id="KW-0949">S-adenosyl-L-methionine</keyword>
<dbReference type="FunFam" id="3.40.50.150:FF:000034">
    <property type="entry name" value="Protein arginine N-methyltransferase 3"/>
    <property type="match status" value="1"/>
</dbReference>
<dbReference type="AlphaFoldDB" id="A0A9P0FMN4"/>
<keyword evidence="5" id="KW-0597">Phosphoprotein</keyword>
<dbReference type="EC" id="2.1.1.319" evidence="3"/>
<dbReference type="FunFam" id="2.70.160.11:FF:000001">
    <property type="entry name" value="Blast:Protein arginine N-methyltransferase 1"/>
    <property type="match status" value="1"/>
</dbReference>
<evidence type="ECO:0000256" key="6">
    <source>
        <dbReference type="ARBA" id="ARBA00022603"/>
    </source>
</evidence>
<dbReference type="OrthoDB" id="7848332at2759"/>
<sequence length="518" mass="58671">MAEEADVPPLADISCGQEDDDSDGWDEMEVSGEQTACLFCSKSFLTIAVALDHCRTEHNFDLLTLKKKYNMDCYSYIKMINYIRLQQPDPKILTESSVALWDDDAYLKTGTVEPWLMYDFDDLGTAPSTPHYAIDGKPPLSNMNFSDLQVQIQHLNMQLRQKDTLLENAMKDMQKMKEVTRTIVESGDANLKKIPHNVINLPAGSDGEYFNSYSHFGIHHEMLDDKVRTFSYRDAILNNSEVFKGKEVLDLGCGTGILSMFSAKSGASRVFGIDQSEVIYKAMDIIRENNLQDTIQLIKGKLEQINLPVEKVDIIVSEWMGYFLLFEGMLDSFIYARDKYLKEGGHLLPNRCNISVVGISDTKRYDNVVNFWDDVYGFSMRCMKNDVISEAFVEVVPSDTIFTNSVVVTDIDLTRCDTTACEFTSKFNLTANSDGTLTALAGYFDTFFELPNTVEFSTGPHATKTHWQQTVFYLKETVELKRGESIECKLSCTRFKKNVRGLTVTITIGNNSYQYLLA</sequence>
<dbReference type="InterPro" id="IPR036236">
    <property type="entry name" value="Znf_C2H2_sf"/>
</dbReference>
<organism evidence="18 19">
    <name type="scientific">Brassicogethes aeneus</name>
    <name type="common">Rape pollen beetle</name>
    <name type="synonym">Meligethes aeneus</name>
    <dbReference type="NCBI Taxonomy" id="1431903"/>
    <lineage>
        <taxon>Eukaryota</taxon>
        <taxon>Metazoa</taxon>
        <taxon>Ecdysozoa</taxon>
        <taxon>Arthropoda</taxon>
        <taxon>Hexapoda</taxon>
        <taxon>Insecta</taxon>
        <taxon>Pterygota</taxon>
        <taxon>Neoptera</taxon>
        <taxon>Endopterygota</taxon>
        <taxon>Coleoptera</taxon>
        <taxon>Polyphaga</taxon>
        <taxon>Cucujiformia</taxon>
        <taxon>Nitidulidae</taxon>
        <taxon>Meligethinae</taxon>
        <taxon>Brassicogethes</taxon>
    </lineage>
</organism>
<dbReference type="CDD" id="cd02440">
    <property type="entry name" value="AdoMet_MTases"/>
    <property type="match status" value="1"/>
</dbReference>
<comment type="catalytic activity">
    <reaction evidence="14">
        <text>L-arginyl-[protein] + S-adenosyl-L-methionine = N(omega)-methyl-L-arginyl-[protein] + S-adenosyl-L-homocysteine + H(+)</text>
        <dbReference type="Rhea" id="RHEA:48100"/>
        <dbReference type="Rhea" id="RHEA-COMP:10532"/>
        <dbReference type="Rhea" id="RHEA-COMP:11990"/>
        <dbReference type="ChEBI" id="CHEBI:15378"/>
        <dbReference type="ChEBI" id="CHEBI:29965"/>
        <dbReference type="ChEBI" id="CHEBI:57856"/>
        <dbReference type="ChEBI" id="CHEBI:59789"/>
        <dbReference type="ChEBI" id="CHEBI:65280"/>
    </reaction>
    <physiologicalReaction direction="left-to-right" evidence="14">
        <dbReference type="Rhea" id="RHEA:48101"/>
    </physiologicalReaction>
</comment>